<dbReference type="Proteomes" id="UP000824136">
    <property type="component" value="Unassembled WGS sequence"/>
</dbReference>
<protein>
    <submittedName>
        <fullName evidence="1">Uncharacterized protein</fullName>
    </submittedName>
</protein>
<dbReference type="PROSITE" id="PS51257">
    <property type="entry name" value="PROKAR_LIPOPROTEIN"/>
    <property type="match status" value="1"/>
</dbReference>
<dbReference type="EMBL" id="DVLL01000020">
    <property type="protein sequence ID" value="HIT59141.1"/>
    <property type="molecule type" value="Genomic_DNA"/>
</dbReference>
<evidence type="ECO:0000313" key="2">
    <source>
        <dbReference type="Proteomes" id="UP000824136"/>
    </source>
</evidence>
<accession>A0A9D1GTY9</accession>
<organism evidence="1 2">
    <name type="scientific">Candidatus Faeciplasma pullistercoris</name>
    <dbReference type="NCBI Taxonomy" id="2840800"/>
    <lineage>
        <taxon>Bacteria</taxon>
        <taxon>Bacillati</taxon>
        <taxon>Bacillota</taxon>
        <taxon>Clostridia</taxon>
        <taxon>Eubacteriales</taxon>
        <taxon>Oscillospiraceae</taxon>
        <taxon>Oscillospiraceae incertae sedis</taxon>
        <taxon>Candidatus Faeciplasma</taxon>
    </lineage>
</organism>
<reference evidence="1" key="2">
    <citation type="journal article" date="2021" name="PeerJ">
        <title>Extensive microbial diversity within the chicken gut microbiome revealed by metagenomics and culture.</title>
        <authorList>
            <person name="Gilroy R."/>
            <person name="Ravi A."/>
            <person name="Getino M."/>
            <person name="Pursley I."/>
            <person name="Horton D.L."/>
            <person name="Alikhan N.F."/>
            <person name="Baker D."/>
            <person name="Gharbi K."/>
            <person name="Hall N."/>
            <person name="Watson M."/>
            <person name="Adriaenssens E.M."/>
            <person name="Foster-Nyarko E."/>
            <person name="Jarju S."/>
            <person name="Secka A."/>
            <person name="Antonio M."/>
            <person name="Oren A."/>
            <person name="Chaudhuri R.R."/>
            <person name="La Ragione R."/>
            <person name="Hildebrand F."/>
            <person name="Pallen M.J."/>
        </authorList>
    </citation>
    <scope>NUCLEOTIDE SEQUENCE</scope>
    <source>
        <strain evidence="1">CHK33-4379</strain>
    </source>
</reference>
<reference evidence="1" key="1">
    <citation type="submission" date="2020-10" db="EMBL/GenBank/DDBJ databases">
        <authorList>
            <person name="Gilroy R."/>
        </authorList>
    </citation>
    <scope>NUCLEOTIDE SEQUENCE</scope>
    <source>
        <strain evidence="1">CHK33-4379</strain>
    </source>
</reference>
<dbReference type="AlphaFoldDB" id="A0A9D1GTY9"/>
<name>A0A9D1GTY9_9FIRM</name>
<comment type="caution">
    <text evidence="1">The sequence shown here is derived from an EMBL/GenBank/DDBJ whole genome shotgun (WGS) entry which is preliminary data.</text>
</comment>
<proteinExistence type="predicted"/>
<gene>
    <name evidence="1" type="ORF">IAC39_05485</name>
</gene>
<evidence type="ECO:0000313" key="1">
    <source>
        <dbReference type="EMBL" id="HIT59141.1"/>
    </source>
</evidence>
<sequence>MKRVISLAIVIAMVLVTFVSCGVVIPVGTYTDGTGTSIIELGEYDTGAKSGTMKISNTINTNLVYEGTYTLTENEADVSSLLTFTTSDGEVMEFVYDVTLDVIQDLDSLIVYYGANYVDPTATTVAE</sequence>